<evidence type="ECO:0000313" key="2">
    <source>
        <dbReference type="Proteomes" id="UP001241377"/>
    </source>
</evidence>
<accession>A0ACC2WNV9</accession>
<dbReference type="Proteomes" id="UP001241377">
    <property type="component" value="Unassembled WGS sequence"/>
</dbReference>
<sequence length="90" mass="10250">MGKSLRNKKKVAARTQKRTDSFYAVHHAARLQRLSSKLTSGDDHEVKEDEMKVDGEPVKAEDKDATASVVKQEDDGMFIGKRHTPWCFKF</sequence>
<keyword evidence="2" id="KW-1185">Reference proteome</keyword>
<comment type="caution">
    <text evidence="1">The sequence shown here is derived from an EMBL/GenBank/DDBJ whole genome shotgun (WGS) entry which is preliminary data.</text>
</comment>
<gene>
    <name evidence="1" type="ORF">QFC19_000434</name>
</gene>
<name>A0ACC2WNV9_9TREE</name>
<evidence type="ECO:0000313" key="1">
    <source>
        <dbReference type="EMBL" id="KAJ9112879.1"/>
    </source>
</evidence>
<protein>
    <submittedName>
        <fullName evidence="1">Uncharacterized protein</fullName>
    </submittedName>
</protein>
<dbReference type="EMBL" id="JASBWR010000003">
    <property type="protein sequence ID" value="KAJ9112879.1"/>
    <property type="molecule type" value="Genomic_DNA"/>
</dbReference>
<reference evidence="1" key="1">
    <citation type="submission" date="2023-04" db="EMBL/GenBank/DDBJ databases">
        <title>Draft Genome sequencing of Naganishia species isolated from polar environments using Oxford Nanopore Technology.</title>
        <authorList>
            <person name="Leo P."/>
            <person name="Venkateswaran K."/>
        </authorList>
    </citation>
    <scope>NUCLEOTIDE SEQUENCE</scope>
    <source>
        <strain evidence="1">MNA-CCFEE 5261</strain>
    </source>
</reference>
<proteinExistence type="predicted"/>
<organism evidence="1 2">
    <name type="scientific">Naganishia cerealis</name>
    <dbReference type="NCBI Taxonomy" id="610337"/>
    <lineage>
        <taxon>Eukaryota</taxon>
        <taxon>Fungi</taxon>
        <taxon>Dikarya</taxon>
        <taxon>Basidiomycota</taxon>
        <taxon>Agaricomycotina</taxon>
        <taxon>Tremellomycetes</taxon>
        <taxon>Filobasidiales</taxon>
        <taxon>Filobasidiaceae</taxon>
        <taxon>Naganishia</taxon>
    </lineage>
</organism>